<gene>
    <name evidence="1" type="ORF">DPEC_G00329700</name>
</gene>
<keyword evidence="2" id="KW-1185">Reference proteome</keyword>
<name>A0ACC2F8S3_DALPE</name>
<dbReference type="EMBL" id="CM055759">
    <property type="protein sequence ID" value="KAJ7987747.1"/>
    <property type="molecule type" value="Genomic_DNA"/>
</dbReference>
<evidence type="ECO:0000313" key="2">
    <source>
        <dbReference type="Proteomes" id="UP001157502"/>
    </source>
</evidence>
<dbReference type="Proteomes" id="UP001157502">
    <property type="component" value="Chromosome 32"/>
</dbReference>
<comment type="caution">
    <text evidence="1">The sequence shown here is derived from an EMBL/GenBank/DDBJ whole genome shotgun (WGS) entry which is preliminary data.</text>
</comment>
<evidence type="ECO:0000313" key="1">
    <source>
        <dbReference type="EMBL" id="KAJ7987747.1"/>
    </source>
</evidence>
<proteinExistence type="predicted"/>
<sequence length="98" mass="11513">MLATLLACLSNVRVTHYIRGKEESPGREISLRVSGVITAALAKSDTRHPFDTRRFEDWIIRRLFIWRIWFQIEGSGKPGLWWNGVRPSFMTQHQQKLF</sequence>
<protein>
    <submittedName>
        <fullName evidence="1">Uncharacterized protein</fullName>
    </submittedName>
</protein>
<reference evidence="1" key="1">
    <citation type="submission" date="2021-05" db="EMBL/GenBank/DDBJ databases">
        <authorList>
            <person name="Pan Q."/>
            <person name="Jouanno E."/>
            <person name="Zahm M."/>
            <person name="Klopp C."/>
            <person name="Cabau C."/>
            <person name="Louis A."/>
            <person name="Berthelot C."/>
            <person name="Parey E."/>
            <person name="Roest Crollius H."/>
            <person name="Montfort J."/>
            <person name="Robinson-Rechavi M."/>
            <person name="Bouchez O."/>
            <person name="Lampietro C."/>
            <person name="Lopez Roques C."/>
            <person name="Donnadieu C."/>
            <person name="Postlethwait J."/>
            <person name="Bobe J."/>
            <person name="Dillon D."/>
            <person name="Chandos A."/>
            <person name="von Hippel F."/>
            <person name="Guiguen Y."/>
        </authorList>
    </citation>
    <scope>NUCLEOTIDE SEQUENCE</scope>
    <source>
        <strain evidence="1">YG-Jan2019</strain>
    </source>
</reference>
<accession>A0ACC2F8S3</accession>
<organism evidence="1 2">
    <name type="scientific">Dallia pectoralis</name>
    <name type="common">Alaska blackfish</name>
    <dbReference type="NCBI Taxonomy" id="75939"/>
    <lineage>
        <taxon>Eukaryota</taxon>
        <taxon>Metazoa</taxon>
        <taxon>Chordata</taxon>
        <taxon>Craniata</taxon>
        <taxon>Vertebrata</taxon>
        <taxon>Euteleostomi</taxon>
        <taxon>Actinopterygii</taxon>
        <taxon>Neopterygii</taxon>
        <taxon>Teleostei</taxon>
        <taxon>Protacanthopterygii</taxon>
        <taxon>Esociformes</taxon>
        <taxon>Umbridae</taxon>
        <taxon>Dallia</taxon>
    </lineage>
</organism>